<feature type="non-terminal residue" evidence="1">
    <location>
        <position position="138"/>
    </location>
</feature>
<dbReference type="EMBL" id="CAJVPQ010007034">
    <property type="protein sequence ID" value="CAG8692171.1"/>
    <property type="molecule type" value="Genomic_DNA"/>
</dbReference>
<proteinExistence type="predicted"/>
<accession>A0A9N9ESN0</accession>
<gene>
    <name evidence="1" type="ORF">FCALED_LOCUS13020</name>
</gene>
<reference evidence="1" key="1">
    <citation type="submission" date="2021-06" db="EMBL/GenBank/DDBJ databases">
        <authorList>
            <person name="Kallberg Y."/>
            <person name="Tangrot J."/>
            <person name="Rosling A."/>
        </authorList>
    </citation>
    <scope>NUCLEOTIDE SEQUENCE</scope>
    <source>
        <strain evidence="1">UK204</strain>
    </source>
</reference>
<dbReference type="AlphaFoldDB" id="A0A9N9ESN0"/>
<sequence>MTSENSEQNICYGFFGAEYAIFAKYSTLIFNEKAKVQYTIFRNDELYDRSDHAEEYKELLAQIDYALILNASGKLTNSIRYKYNQVSNFSKWINSSFDELDAHIKKQENRPKKFHSNNLDNLLKYYKKEILDSKYQQL</sequence>
<evidence type="ECO:0000313" key="1">
    <source>
        <dbReference type="EMBL" id="CAG8692171.1"/>
    </source>
</evidence>
<evidence type="ECO:0000313" key="2">
    <source>
        <dbReference type="Proteomes" id="UP000789570"/>
    </source>
</evidence>
<name>A0A9N9ESN0_9GLOM</name>
<protein>
    <submittedName>
        <fullName evidence="1">7956_t:CDS:1</fullName>
    </submittedName>
</protein>
<dbReference type="Proteomes" id="UP000789570">
    <property type="component" value="Unassembled WGS sequence"/>
</dbReference>
<dbReference type="OrthoDB" id="10464644at2759"/>
<keyword evidence="2" id="KW-1185">Reference proteome</keyword>
<comment type="caution">
    <text evidence="1">The sequence shown here is derived from an EMBL/GenBank/DDBJ whole genome shotgun (WGS) entry which is preliminary data.</text>
</comment>
<organism evidence="1 2">
    <name type="scientific">Funneliformis caledonium</name>
    <dbReference type="NCBI Taxonomy" id="1117310"/>
    <lineage>
        <taxon>Eukaryota</taxon>
        <taxon>Fungi</taxon>
        <taxon>Fungi incertae sedis</taxon>
        <taxon>Mucoromycota</taxon>
        <taxon>Glomeromycotina</taxon>
        <taxon>Glomeromycetes</taxon>
        <taxon>Glomerales</taxon>
        <taxon>Glomeraceae</taxon>
        <taxon>Funneliformis</taxon>
    </lineage>
</organism>